<sequence>MNVRPSVEAFTEINGSEMNTLGQQTMQETSSSRLPDSGPGGEAGSLSAQNAKQPAATGDEDVWARMIENSDNTANIWSEKGSSLDCSSMGRIDKPVYKFVKFRGEPMAHSMLPHLEGHTEVSVDAVEQRYSGIDRTYFHRFNAPRAHRPQGKAPWLHASCDAHCNLLAHLPKEDQFYLYSIKKVFSFPQRSVTERLLVIFIESCYPLMPIFDRQTVLQLYEAMYMNRPSSPLLFHAILFTACHFADPPLLLEAGFNSVLEAKVYFFRRAKILYFHDCEQDHMFVVQALILMTFWWMEYTEEKDMRFWVGCAVNLALSMGMNKLGVKTIDLAPAQELVWRRTFWTLFCREHTIAVALGLPFLLNLKDCDLEPLSAADFRDNEDHQIAVVSGLLSTTEFPRPHPSHGHVCLKLTELTMRGKHQSSGAIGVFAESPRTVEKMLLSLRDAADPSHSIVTLESMKDIVSRENFCTPGMMEDNFSVDDPTTWNRGNIFPIFLFLYHERVVILYYRRYERALVALQKADIDRLADGDRECISSDAELNRERPELGNSLRQIRANILQSAGNIIEMLDNLLAQGLLRYAPSHVNTSCFHALLSIAEEIVTTSPNTLEPQSAKQKYSKGLQAVEDMKNYWKMASWAHSMFKKLADDDFKALKLSADRRRRELGLSRLQSRIASRMHSPISEIDDSDLRMGLDFLDTCLNGDQDPGVNFNIFNDWQDMNPLEGWSLIWEHDRGGGC</sequence>
<keyword evidence="2" id="KW-0805">Transcription regulation</keyword>
<dbReference type="GO" id="GO:0006351">
    <property type="term" value="P:DNA-templated transcription"/>
    <property type="evidence" value="ECO:0007669"/>
    <property type="project" value="InterPro"/>
</dbReference>
<evidence type="ECO:0000259" key="7">
    <source>
        <dbReference type="SMART" id="SM00906"/>
    </source>
</evidence>
<dbReference type="VEuPathDB" id="FungiDB:Z520_06523"/>
<evidence type="ECO:0000256" key="2">
    <source>
        <dbReference type="ARBA" id="ARBA00023015"/>
    </source>
</evidence>
<dbReference type="SMART" id="SM00906">
    <property type="entry name" value="Fungal_trans"/>
    <property type="match status" value="1"/>
</dbReference>
<dbReference type="GeneID" id="27712269"/>
<accession>A0A0D2H7B5</accession>
<evidence type="ECO:0000256" key="3">
    <source>
        <dbReference type="ARBA" id="ARBA00023125"/>
    </source>
</evidence>
<dbReference type="GO" id="GO:0008270">
    <property type="term" value="F:zinc ion binding"/>
    <property type="evidence" value="ECO:0007669"/>
    <property type="project" value="InterPro"/>
</dbReference>
<evidence type="ECO:0000313" key="8">
    <source>
        <dbReference type="EMBL" id="KIX97745.1"/>
    </source>
</evidence>
<name>A0A0D2H7B5_9EURO</name>
<reference evidence="8 9" key="1">
    <citation type="submission" date="2015-01" db="EMBL/GenBank/DDBJ databases">
        <title>The Genome Sequence of Fonsecaea multimorphosa CBS 102226.</title>
        <authorList>
            <consortium name="The Broad Institute Genomics Platform"/>
            <person name="Cuomo C."/>
            <person name="de Hoog S."/>
            <person name="Gorbushina A."/>
            <person name="Stielow B."/>
            <person name="Teixiera M."/>
            <person name="Abouelleil A."/>
            <person name="Chapman S.B."/>
            <person name="Priest M."/>
            <person name="Young S.K."/>
            <person name="Wortman J."/>
            <person name="Nusbaum C."/>
            <person name="Birren B."/>
        </authorList>
    </citation>
    <scope>NUCLEOTIDE SEQUENCE [LARGE SCALE GENOMIC DNA]</scope>
    <source>
        <strain evidence="8 9">CBS 102226</strain>
    </source>
</reference>
<dbReference type="PANTHER" id="PTHR47171:SF3">
    <property type="entry name" value="FARA-RELATED"/>
    <property type="match status" value="1"/>
</dbReference>
<feature type="region of interest" description="Disordered" evidence="6">
    <location>
        <begin position="1"/>
        <end position="58"/>
    </location>
</feature>
<evidence type="ECO:0000256" key="4">
    <source>
        <dbReference type="ARBA" id="ARBA00023163"/>
    </source>
</evidence>
<dbReference type="CDD" id="cd12148">
    <property type="entry name" value="fungal_TF_MHR"/>
    <property type="match status" value="1"/>
</dbReference>
<feature type="compositionally biased region" description="Polar residues" evidence="6">
    <location>
        <begin position="13"/>
        <end position="34"/>
    </location>
</feature>
<dbReference type="OrthoDB" id="5121955at2759"/>
<dbReference type="RefSeq" id="XP_016631868.1">
    <property type="nucleotide sequence ID" value="XM_016777023.1"/>
</dbReference>
<evidence type="ECO:0000256" key="1">
    <source>
        <dbReference type="ARBA" id="ARBA00022833"/>
    </source>
</evidence>
<keyword evidence="1" id="KW-0862">Zinc</keyword>
<evidence type="ECO:0000313" key="9">
    <source>
        <dbReference type="Proteomes" id="UP000053411"/>
    </source>
</evidence>
<evidence type="ECO:0000256" key="6">
    <source>
        <dbReference type="SAM" id="MobiDB-lite"/>
    </source>
</evidence>
<dbReference type="GO" id="GO:0003677">
    <property type="term" value="F:DNA binding"/>
    <property type="evidence" value="ECO:0007669"/>
    <property type="project" value="UniProtKB-KW"/>
</dbReference>
<keyword evidence="9" id="KW-1185">Reference proteome</keyword>
<keyword evidence="3" id="KW-0238">DNA-binding</keyword>
<keyword evidence="4" id="KW-0804">Transcription</keyword>
<dbReference type="InterPro" id="IPR052073">
    <property type="entry name" value="Amide_Lactam_Regulators"/>
</dbReference>
<proteinExistence type="predicted"/>
<dbReference type="PANTHER" id="PTHR47171">
    <property type="entry name" value="FARA-RELATED"/>
    <property type="match status" value="1"/>
</dbReference>
<dbReference type="AlphaFoldDB" id="A0A0D2H7B5"/>
<dbReference type="Proteomes" id="UP000053411">
    <property type="component" value="Unassembled WGS sequence"/>
</dbReference>
<dbReference type="EMBL" id="KN848073">
    <property type="protein sequence ID" value="KIX97745.1"/>
    <property type="molecule type" value="Genomic_DNA"/>
</dbReference>
<keyword evidence="5" id="KW-0539">Nucleus</keyword>
<protein>
    <recommendedName>
        <fullName evidence="7">Xylanolytic transcriptional activator regulatory domain-containing protein</fullName>
    </recommendedName>
</protein>
<feature type="domain" description="Xylanolytic transcriptional activator regulatory" evidence="7">
    <location>
        <begin position="304"/>
        <end position="377"/>
    </location>
</feature>
<dbReference type="InterPro" id="IPR007219">
    <property type="entry name" value="XnlR_reg_dom"/>
</dbReference>
<organism evidence="8 9">
    <name type="scientific">Fonsecaea multimorphosa CBS 102226</name>
    <dbReference type="NCBI Taxonomy" id="1442371"/>
    <lineage>
        <taxon>Eukaryota</taxon>
        <taxon>Fungi</taxon>
        <taxon>Dikarya</taxon>
        <taxon>Ascomycota</taxon>
        <taxon>Pezizomycotina</taxon>
        <taxon>Eurotiomycetes</taxon>
        <taxon>Chaetothyriomycetidae</taxon>
        <taxon>Chaetothyriales</taxon>
        <taxon>Herpotrichiellaceae</taxon>
        <taxon>Fonsecaea</taxon>
    </lineage>
</organism>
<evidence type="ECO:0000256" key="5">
    <source>
        <dbReference type="ARBA" id="ARBA00023242"/>
    </source>
</evidence>
<dbReference type="Pfam" id="PF04082">
    <property type="entry name" value="Fungal_trans"/>
    <property type="match status" value="1"/>
</dbReference>
<gene>
    <name evidence="8" type="ORF">Z520_06523</name>
</gene>